<evidence type="ECO:0000313" key="4">
    <source>
        <dbReference type="Proteomes" id="UP000652763"/>
    </source>
</evidence>
<dbReference type="RefSeq" id="WP_191746628.1">
    <property type="nucleotide sequence ID" value="NZ_JACSQC010000003.1"/>
</dbReference>
<evidence type="ECO:0008006" key="5">
    <source>
        <dbReference type="Google" id="ProtNLM"/>
    </source>
</evidence>
<proteinExistence type="predicted"/>
<keyword evidence="2" id="KW-0732">Signal</keyword>
<evidence type="ECO:0000256" key="2">
    <source>
        <dbReference type="SAM" id="SignalP"/>
    </source>
</evidence>
<feature type="region of interest" description="Disordered" evidence="1">
    <location>
        <begin position="39"/>
        <end position="76"/>
    </location>
</feature>
<gene>
    <name evidence="3" type="ORF">H9638_07780</name>
</gene>
<protein>
    <recommendedName>
        <fullName evidence="5">Lipoprotein</fullName>
    </recommendedName>
</protein>
<feature type="signal peptide" evidence="2">
    <location>
        <begin position="1"/>
        <end position="26"/>
    </location>
</feature>
<feature type="chain" id="PRO_5045990613" description="Lipoprotein" evidence="2">
    <location>
        <begin position="27"/>
        <end position="282"/>
    </location>
</feature>
<name>A0ABR8YHL3_9MICC</name>
<reference evidence="3 4" key="1">
    <citation type="submission" date="2020-08" db="EMBL/GenBank/DDBJ databases">
        <title>A Genomic Blueprint of the Chicken Gut Microbiome.</title>
        <authorList>
            <person name="Gilroy R."/>
            <person name="Ravi A."/>
            <person name="Getino M."/>
            <person name="Pursley I."/>
            <person name="Horton D.L."/>
            <person name="Alikhan N.-F."/>
            <person name="Baker D."/>
            <person name="Gharbi K."/>
            <person name="Hall N."/>
            <person name="Watson M."/>
            <person name="Adriaenssens E.M."/>
            <person name="Foster-Nyarko E."/>
            <person name="Jarju S."/>
            <person name="Secka A."/>
            <person name="Antonio M."/>
            <person name="Oren A."/>
            <person name="Chaudhuri R."/>
            <person name="La Ragione R.M."/>
            <person name="Hildebrand F."/>
            <person name="Pallen M.J."/>
        </authorList>
    </citation>
    <scope>NUCLEOTIDE SEQUENCE [LARGE SCALE GENOMIC DNA]</scope>
    <source>
        <strain evidence="3 4">Sa2BUA2</strain>
    </source>
</reference>
<feature type="compositionally biased region" description="Low complexity" evidence="1">
    <location>
        <begin position="42"/>
        <end position="59"/>
    </location>
</feature>
<organism evidence="3 4">
    <name type="scientific">Arthrobacter pullicola</name>
    <dbReference type="NCBI Taxonomy" id="2762224"/>
    <lineage>
        <taxon>Bacteria</taxon>
        <taxon>Bacillati</taxon>
        <taxon>Actinomycetota</taxon>
        <taxon>Actinomycetes</taxon>
        <taxon>Micrococcales</taxon>
        <taxon>Micrococcaceae</taxon>
        <taxon>Arthrobacter</taxon>
    </lineage>
</organism>
<dbReference type="EMBL" id="JACSQC010000003">
    <property type="protein sequence ID" value="MBD8043711.1"/>
    <property type="molecule type" value="Genomic_DNA"/>
</dbReference>
<keyword evidence="4" id="KW-1185">Reference proteome</keyword>
<sequence>MARRVHPFRRQRIAVLCLAALLPAAAACGPTAEQLEARQATQAPSVSAAGPAAPQQARVRTAEPEPPPPSAPLQVGVSGAQTGMAADVQDACQWLLRRDTAGFPDAGSCVSAAMVAGAGARQSLTTSASWLPPGTYSMDFRTAPGFSMELNSQDGDLEITVDGASRTLRTGDAAVAANADGGAEEAYAAVLVDAAELTANPDRLRSLLESARPALPEYDSEHNGVPVTKLTAVIEATEPGGFTGSLVLLLDDLYRPLLIEYTGTTRGIHSSVRASVTGWRSG</sequence>
<accession>A0ABR8YHL3</accession>
<comment type="caution">
    <text evidence="3">The sequence shown here is derived from an EMBL/GenBank/DDBJ whole genome shotgun (WGS) entry which is preliminary data.</text>
</comment>
<dbReference type="PROSITE" id="PS51257">
    <property type="entry name" value="PROKAR_LIPOPROTEIN"/>
    <property type="match status" value="1"/>
</dbReference>
<evidence type="ECO:0000313" key="3">
    <source>
        <dbReference type="EMBL" id="MBD8043711.1"/>
    </source>
</evidence>
<dbReference type="Proteomes" id="UP000652763">
    <property type="component" value="Unassembled WGS sequence"/>
</dbReference>
<evidence type="ECO:0000256" key="1">
    <source>
        <dbReference type="SAM" id="MobiDB-lite"/>
    </source>
</evidence>